<dbReference type="Proteomes" id="UP000267029">
    <property type="component" value="Unassembled WGS sequence"/>
</dbReference>
<dbReference type="OrthoDB" id="48651at2759"/>
<evidence type="ECO:0000256" key="1">
    <source>
        <dbReference type="ARBA" id="ARBA00022737"/>
    </source>
</evidence>
<evidence type="ECO:0000313" key="6">
    <source>
        <dbReference type="EMBL" id="VDD82082.1"/>
    </source>
</evidence>
<keyword evidence="7" id="KW-1185">Reference proteome</keyword>
<feature type="compositionally biased region" description="Gly residues" evidence="4">
    <location>
        <begin position="100"/>
        <end position="118"/>
    </location>
</feature>
<dbReference type="SMART" id="SM00360">
    <property type="entry name" value="RRM"/>
    <property type="match status" value="1"/>
</dbReference>
<feature type="compositionally biased region" description="Gly residues" evidence="4">
    <location>
        <begin position="129"/>
        <end position="150"/>
    </location>
</feature>
<keyword evidence="2 3" id="KW-0694">RNA-binding</keyword>
<name>A0A3P6H3R1_MESCO</name>
<dbReference type="PANTHER" id="PTHR23236:SF119">
    <property type="entry name" value="NUCLEAR RNA-BINDING PROTEIN SART-3"/>
    <property type="match status" value="1"/>
</dbReference>
<dbReference type="STRING" id="53468.A0A3P6H3R1"/>
<protein>
    <recommendedName>
        <fullName evidence="5">RRM domain-containing protein</fullName>
    </recommendedName>
</protein>
<dbReference type="Pfam" id="PF00076">
    <property type="entry name" value="RRM_1"/>
    <property type="match status" value="1"/>
</dbReference>
<dbReference type="InterPro" id="IPR012677">
    <property type="entry name" value="Nucleotide-bd_a/b_plait_sf"/>
</dbReference>
<organism evidence="6 7">
    <name type="scientific">Mesocestoides corti</name>
    <name type="common">Flatworm</name>
    <dbReference type="NCBI Taxonomy" id="53468"/>
    <lineage>
        <taxon>Eukaryota</taxon>
        <taxon>Metazoa</taxon>
        <taxon>Spiralia</taxon>
        <taxon>Lophotrochozoa</taxon>
        <taxon>Platyhelminthes</taxon>
        <taxon>Cestoda</taxon>
        <taxon>Eucestoda</taxon>
        <taxon>Cyclophyllidea</taxon>
        <taxon>Mesocestoididae</taxon>
        <taxon>Mesocestoides</taxon>
    </lineage>
</organism>
<dbReference type="PROSITE" id="PS50102">
    <property type="entry name" value="RRM"/>
    <property type="match status" value="1"/>
</dbReference>
<dbReference type="Gene3D" id="3.30.70.330">
    <property type="match status" value="1"/>
</dbReference>
<gene>
    <name evidence="6" type="ORF">MCOS_LOCUS8085</name>
</gene>
<evidence type="ECO:0000256" key="4">
    <source>
        <dbReference type="SAM" id="MobiDB-lite"/>
    </source>
</evidence>
<dbReference type="InterPro" id="IPR000504">
    <property type="entry name" value="RRM_dom"/>
</dbReference>
<feature type="compositionally biased region" description="Basic and acidic residues" evidence="4">
    <location>
        <begin position="216"/>
        <end position="225"/>
    </location>
</feature>
<dbReference type="PANTHER" id="PTHR23236">
    <property type="entry name" value="EUKARYOTIC TRANSLATION INITIATION FACTOR 4B/4H"/>
    <property type="match status" value="1"/>
</dbReference>
<keyword evidence="1" id="KW-0677">Repeat</keyword>
<evidence type="ECO:0000259" key="5">
    <source>
        <dbReference type="PROSITE" id="PS50102"/>
    </source>
</evidence>
<accession>A0A3P6H3R1</accession>
<dbReference type="GO" id="GO:0003723">
    <property type="term" value="F:RNA binding"/>
    <property type="evidence" value="ECO:0007669"/>
    <property type="project" value="UniProtKB-UniRule"/>
</dbReference>
<dbReference type="SUPFAM" id="SSF54928">
    <property type="entry name" value="RNA-binding domain, RBD"/>
    <property type="match status" value="1"/>
</dbReference>
<dbReference type="AlphaFoldDB" id="A0A3P6H3R1"/>
<feature type="compositionally biased region" description="Low complexity" evidence="4">
    <location>
        <begin position="119"/>
        <end position="128"/>
    </location>
</feature>
<feature type="domain" description="RRM" evidence="5">
    <location>
        <begin position="4"/>
        <end position="96"/>
    </location>
</feature>
<reference evidence="6 7" key="1">
    <citation type="submission" date="2018-10" db="EMBL/GenBank/DDBJ databases">
        <authorList>
            <consortium name="Pathogen Informatics"/>
        </authorList>
    </citation>
    <scope>NUCLEOTIDE SEQUENCE [LARGE SCALE GENOMIC DNA]</scope>
</reference>
<dbReference type="InterPro" id="IPR035979">
    <property type="entry name" value="RBD_domain_sf"/>
</dbReference>
<dbReference type="EMBL" id="UXSR01005450">
    <property type="protein sequence ID" value="VDD82082.1"/>
    <property type="molecule type" value="Genomic_DNA"/>
</dbReference>
<feature type="region of interest" description="Disordered" evidence="4">
    <location>
        <begin position="216"/>
        <end position="240"/>
    </location>
</feature>
<evidence type="ECO:0000256" key="2">
    <source>
        <dbReference type="ARBA" id="ARBA00022884"/>
    </source>
</evidence>
<proteinExistence type="predicted"/>
<evidence type="ECO:0000313" key="7">
    <source>
        <dbReference type="Proteomes" id="UP000267029"/>
    </source>
</evidence>
<feature type="region of interest" description="Disordered" evidence="4">
    <location>
        <begin position="90"/>
        <end position="203"/>
    </location>
</feature>
<evidence type="ECO:0000256" key="3">
    <source>
        <dbReference type="PROSITE-ProRule" id="PRU00176"/>
    </source>
</evidence>
<sequence>MRLMYLVIAYLSATCRRTHFNLTLRGYLRAARFDLAHITATILQISEIQMIRNPETDEFRGFAYVELKDEESYERALSFDGTLVNGKEIRVNNAERRGNQGRGGRGRGGGGGGGGGGPRDFNGRNSNVRGGGRPGGFGGGGHGGGGGGGFENRPRPGGYRPRVQPGAGGFQDIRRPTPPPSNRSAGFVIPPPNLDAADRPRISIKPLLNPLDVKNEDRELSERSKAIFGVGKPRQASPPR</sequence>